<dbReference type="SUPFAM" id="SSF81606">
    <property type="entry name" value="PP2C-like"/>
    <property type="match status" value="1"/>
</dbReference>
<dbReference type="SMART" id="SM00331">
    <property type="entry name" value="PP2C_SIG"/>
    <property type="match status" value="1"/>
</dbReference>
<evidence type="ECO:0000256" key="1">
    <source>
        <dbReference type="ARBA" id="ARBA00022801"/>
    </source>
</evidence>
<dbReference type="Proteomes" id="UP000005695">
    <property type="component" value="Unassembled WGS sequence"/>
</dbReference>
<reference evidence="4" key="1">
    <citation type="submission" date="2006-05" db="EMBL/GenBank/DDBJ databases">
        <title>Annotation of the draft genome assembly of Desulfuromonas acetoxidans DSM 684.</title>
        <authorList>
            <consortium name="US DOE Joint Genome Institute (JGI-ORNL)"/>
            <person name="Larimer F."/>
            <person name="Land M."/>
            <person name="Hauser L."/>
        </authorList>
    </citation>
    <scope>NUCLEOTIDE SEQUENCE [LARGE SCALE GENOMIC DNA]</scope>
    <source>
        <strain evidence="4">DSM 684</strain>
    </source>
</reference>
<feature type="domain" description="PAS" evidence="2">
    <location>
        <begin position="130"/>
        <end position="182"/>
    </location>
</feature>
<dbReference type="Gene3D" id="3.60.40.10">
    <property type="entry name" value="PPM-type phosphatase domain"/>
    <property type="match status" value="1"/>
</dbReference>
<dbReference type="EMBL" id="AAEW02000019">
    <property type="protein sequence ID" value="EAT14688.1"/>
    <property type="molecule type" value="Genomic_DNA"/>
</dbReference>
<dbReference type="CDD" id="cd00130">
    <property type="entry name" value="PAS"/>
    <property type="match status" value="2"/>
</dbReference>
<name>Q1JWV6_DESA6</name>
<accession>Q1JWV6</accession>
<dbReference type="InterPro" id="IPR001932">
    <property type="entry name" value="PPM-type_phosphatase-like_dom"/>
</dbReference>
<dbReference type="GO" id="GO:0016791">
    <property type="term" value="F:phosphatase activity"/>
    <property type="evidence" value="ECO:0007669"/>
    <property type="project" value="TreeGrafter"/>
</dbReference>
<keyword evidence="1" id="KW-0378">Hydrolase</keyword>
<dbReference type="PANTHER" id="PTHR43156:SF2">
    <property type="entry name" value="STAGE II SPORULATION PROTEIN E"/>
    <property type="match status" value="1"/>
</dbReference>
<evidence type="ECO:0000259" key="3">
    <source>
        <dbReference type="PROSITE" id="PS50113"/>
    </source>
</evidence>
<feature type="domain" description="PAS" evidence="2">
    <location>
        <begin position="4"/>
        <end position="74"/>
    </location>
</feature>
<dbReference type="Pfam" id="PF07228">
    <property type="entry name" value="SpoIIE"/>
    <property type="match status" value="1"/>
</dbReference>
<dbReference type="Pfam" id="PF00989">
    <property type="entry name" value="PAS"/>
    <property type="match status" value="1"/>
</dbReference>
<feature type="domain" description="PAC" evidence="3">
    <location>
        <begin position="77"/>
        <end position="129"/>
    </location>
</feature>
<protein>
    <submittedName>
        <fullName evidence="4">PAS/PAC sensor protein</fullName>
    </submittedName>
</protein>
<dbReference type="InterPro" id="IPR036457">
    <property type="entry name" value="PPM-type-like_dom_sf"/>
</dbReference>
<dbReference type="GO" id="GO:0006355">
    <property type="term" value="P:regulation of DNA-templated transcription"/>
    <property type="evidence" value="ECO:0007669"/>
    <property type="project" value="InterPro"/>
</dbReference>
<dbReference type="PROSITE" id="PS50112">
    <property type="entry name" value="PAS"/>
    <property type="match status" value="2"/>
</dbReference>
<dbReference type="Pfam" id="PF13426">
    <property type="entry name" value="PAS_9"/>
    <property type="match status" value="1"/>
</dbReference>
<dbReference type="InterPro" id="IPR013767">
    <property type="entry name" value="PAS_fold"/>
</dbReference>
<sequence length="504" mass="57168">MEITRAFLSSIINSSDDAILGMRLDGRIISWNEAAEKIYGYRREQILHKHLWQLCLPERHDEIRQLLNSVIKGQRVSHFHTMHLRRDGQSIFVSLSISPLVDDVGQCVGAALISRDITRQWHEQQALEEAREKYQQIFHRESDAIILLDAKRRTVSEVNDAACRLYGYSQEDFLNQTFNDLLVDSEQGKIDLARCLCGEGDVIPASRHRRRDGSTFTAEVSISSILCGGHRTLVAIIRDISERQKTQALRHSLAMAREIQRKLLPRVEACQAPVDLYVSSRYCDEIGGDFYDFFLPDEQHPLLSFAVGDVSGHGAGAALLMAMVKGVFRLSIEQLSCDLQRLFSVINRHLVEHSQDDSFMTLFCGQYHPQTSRLVWNSAGHGPVFWYRSRSETIEELATTGYPLGINAEARYVPAEEIILASGDILLIGTDGIWEARNSDGEMFGTERLRQVLASHVEKSARSIHQKIMAHLDQFMGTARQEDDISLMVVKFLPEHPLVRQREG</sequence>
<dbReference type="AlphaFoldDB" id="Q1JWV6"/>
<dbReference type="InterPro" id="IPR000014">
    <property type="entry name" value="PAS"/>
</dbReference>
<evidence type="ECO:0000313" key="5">
    <source>
        <dbReference type="Proteomes" id="UP000005695"/>
    </source>
</evidence>
<dbReference type="NCBIfam" id="TIGR00229">
    <property type="entry name" value="sensory_box"/>
    <property type="match status" value="2"/>
</dbReference>
<dbReference type="PANTHER" id="PTHR43156">
    <property type="entry name" value="STAGE II SPORULATION PROTEIN E-RELATED"/>
    <property type="match status" value="1"/>
</dbReference>
<dbReference type="InterPro" id="IPR035965">
    <property type="entry name" value="PAS-like_dom_sf"/>
</dbReference>
<comment type="caution">
    <text evidence="4">The sequence shown here is derived from an EMBL/GenBank/DDBJ whole genome shotgun (WGS) entry which is preliminary data.</text>
</comment>
<dbReference type="PROSITE" id="PS50113">
    <property type="entry name" value="PAC"/>
    <property type="match status" value="1"/>
</dbReference>
<dbReference type="SMART" id="SM00091">
    <property type="entry name" value="PAS"/>
    <property type="match status" value="2"/>
</dbReference>
<dbReference type="SUPFAM" id="SSF55785">
    <property type="entry name" value="PYP-like sensor domain (PAS domain)"/>
    <property type="match status" value="2"/>
</dbReference>
<dbReference type="OrthoDB" id="9802500at2"/>
<keyword evidence="5" id="KW-1185">Reference proteome</keyword>
<proteinExistence type="predicted"/>
<evidence type="ECO:0000313" key="4">
    <source>
        <dbReference type="EMBL" id="EAT14688.1"/>
    </source>
</evidence>
<dbReference type="InterPro" id="IPR052016">
    <property type="entry name" value="Bact_Sigma-Reg"/>
</dbReference>
<dbReference type="InterPro" id="IPR000700">
    <property type="entry name" value="PAS-assoc_C"/>
</dbReference>
<dbReference type="Gene3D" id="3.30.450.20">
    <property type="entry name" value="PAS domain"/>
    <property type="match status" value="2"/>
</dbReference>
<gene>
    <name evidence="4" type="ORF">Dace_0653</name>
</gene>
<dbReference type="RefSeq" id="WP_006002200.1">
    <property type="nucleotide sequence ID" value="NZ_AAEW02000019.1"/>
</dbReference>
<organism evidence="4 5">
    <name type="scientific">Desulfuromonas acetoxidans (strain DSM 684 / 11070)</name>
    <dbReference type="NCBI Taxonomy" id="281689"/>
    <lineage>
        <taxon>Bacteria</taxon>
        <taxon>Pseudomonadati</taxon>
        <taxon>Thermodesulfobacteriota</taxon>
        <taxon>Desulfuromonadia</taxon>
        <taxon>Desulfuromonadales</taxon>
        <taxon>Desulfuromonadaceae</taxon>
        <taxon>Desulfuromonas</taxon>
    </lineage>
</organism>
<evidence type="ECO:0000259" key="2">
    <source>
        <dbReference type="PROSITE" id="PS50112"/>
    </source>
</evidence>
<reference evidence="4" key="2">
    <citation type="submission" date="2006-05" db="EMBL/GenBank/DDBJ databases">
        <title>Sequencing of the draft genome and assembly of Desulfuromonas acetoxidans DSM 684.</title>
        <authorList>
            <consortium name="US DOE Joint Genome Institute (JGI-PGF)"/>
            <person name="Copeland A."/>
            <person name="Lucas S."/>
            <person name="Lapidus A."/>
            <person name="Barry K."/>
            <person name="Detter J.C."/>
            <person name="Glavina del Rio T."/>
            <person name="Hammon N."/>
            <person name="Israni S."/>
            <person name="Dalin E."/>
            <person name="Tice H."/>
            <person name="Bruce D."/>
            <person name="Pitluck S."/>
            <person name="Richardson P."/>
        </authorList>
    </citation>
    <scope>NUCLEOTIDE SEQUENCE [LARGE SCALE GENOMIC DNA]</scope>
    <source>
        <strain evidence="4">DSM 684</strain>
    </source>
</reference>